<feature type="domain" description="Peptidoglycan beta-N-acetylmuramidase NamZ N-terminal" evidence="1">
    <location>
        <begin position="21"/>
        <end position="223"/>
    </location>
</feature>
<protein>
    <recommendedName>
        <fullName evidence="5">DUF1343 domain-containing protein</fullName>
    </recommendedName>
</protein>
<dbReference type="RefSeq" id="WP_303681250.1">
    <property type="nucleotide sequence ID" value="NZ_LVWG01000021.1"/>
</dbReference>
<dbReference type="InterPro" id="IPR048503">
    <property type="entry name" value="NamZ_C"/>
</dbReference>
<name>A0A165M1A9_PELLU</name>
<dbReference type="PANTHER" id="PTHR42915:SF1">
    <property type="entry name" value="PEPTIDOGLYCAN BETA-N-ACETYLMURAMIDASE NAMZ"/>
    <property type="match status" value="1"/>
</dbReference>
<sequence>MILTGLDRLLSEPEAISGRSIGLLVNQTSLTRKGEYSWNALKKRGIVVKRIFSPEHGLFAIEQDQVAVGFEPETGCETVSLYGSTADSLVPKTELLRDLDLIIFDIQDVGARYYTYVNTLGLLMEAVSGMGIEIMVLDRPNPLGGTAVEGPMLDPAFRSFVGVFPVPVRHGLTPGELAHIYRDYRKLDLELSVVPMEGWRRDMLFGDTGLQWVPPSPNMPTVQTAAVYPGMCLFEGLSVSEGRGTTTPFELSGAPFVHPETLAEECRSYNLPGIVFRPTWFRPGFHKFAGEAVGGIALQVSDPRSFRPFATGVAMSAALHRLYPGEVRFLRGVYEFNDTIPAFDLLAGNASVRTAIEEGCSVEAVIDSWRTDEAAFTAEKQAFHIYGH</sequence>
<dbReference type="PANTHER" id="PTHR42915">
    <property type="entry name" value="HYPOTHETICAL 460 KDA PROTEIN IN FEUA-SIGW INTERGENIC REGION [PRECURSOR]"/>
    <property type="match status" value="1"/>
</dbReference>
<evidence type="ECO:0008006" key="5">
    <source>
        <dbReference type="Google" id="ProtNLM"/>
    </source>
</evidence>
<comment type="caution">
    <text evidence="3">The sequence shown here is derived from an EMBL/GenBank/DDBJ whole genome shotgun (WGS) entry which is preliminary data.</text>
</comment>
<dbReference type="Gene3D" id="3.40.50.12170">
    <property type="entry name" value="Uncharacterised protein PF07075, DUF1343"/>
    <property type="match status" value="1"/>
</dbReference>
<organism evidence="3 4">
    <name type="scientific">Pelodictyon luteolum</name>
    <dbReference type="NCBI Taxonomy" id="1100"/>
    <lineage>
        <taxon>Bacteria</taxon>
        <taxon>Pseudomonadati</taxon>
        <taxon>Chlorobiota</taxon>
        <taxon>Chlorobiia</taxon>
        <taxon>Chlorobiales</taxon>
        <taxon>Chlorobiaceae</taxon>
        <taxon>Chlorobium/Pelodictyon group</taxon>
        <taxon>Pelodictyon</taxon>
    </lineage>
</organism>
<proteinExistence type="predicted"/>
<evidence type="ECO:0000259" key="2">
    <source>
        <dbReference type="Pfam" id="PF20732"/>
    </source>
</evidence>
<dbReference type="Pfam" id="PF20732">
    <property type="entry name" value="NamZ_C"/>
    <property type="match status" value="1"/>
</dbReference>
<feature type="domain" description="Peptidoglycan beta-N-acetylmuramidase NamZ C-terminal" evidence="2">
    <location>
        <begin position="227"/>
        <end position="386"/>
    </location>
</feature>
<reference evidence="3 4" key="1">
    <citation type="submission" date="2016-03" db="EMBL/GenBank/DDBJ databases">
        <title>Speciation and ecological success in dimly lit waters: horizontal gene transfer in a green sulfur bacteria bloom unveiled by metagenomic assembly.</title>
        <authorList>
            <person name="Llorens-Mares T."/>
            <person name="Liu Z."/>
            <person name="Allen L.Z."/>
            <person name="Rusch D.B."/>
            <person name="Craig M.T."/>
            <person name="Dupont C.L."/>
            <person name="Bryant D.A."/>
            <person name="Casamayor E.O."/>
        </authorList>
    </citation>
    <scope>NUCLEOTIDE SEQUENCE [LARGE SCALE GENOMIC DNA]</scope>
    <source>
        <strain evidence="3">CIII</strain>
    </source>
</reference>
<dbReference type="Pfam" id="PF07075">
    <property type="entry name" value="NamZ_N"/>
    <property type="match status" value="1"/>
</dbReference>
<dbReference type="PIRSF" id="PIRSF016719">
    <property type="entry name" value="UCP016719"/>
    <property type="match status" value="1"/>
</dbReference>
<evidence type="ECO:0000259" key="1">
    <source>
        <dbReference type="Pfam" id="PF07075"/>
    </source>
</evidence>
<dbReference type="Proteomes" id="UP000076481">
    <property type="component" value="Unassembled WGS sequence"/>
</dbReference>
<dbReference type="InterPro" id="IPR008302">
    <property type="entry name" value="NamZ"/>
</dbReference>
<accession>A0A165M1A9</accession>
<gene>
    <name evidence="3" type="ORF">A3K90_09635</name>
</gene>
<evidence type="ECO:0000313" key="3">
    <source>
        <dbReference type="EMBL" id="KZK74691.1"/>
    </source>
</evidence>
<dbReference type="EMBL" id="LVWG01000021">
    <property type="protein sequence ID" value="KZK74691.1"/>
    <property type="molecule type" value="Genomic_DNA"/>
</dbReference>
<dbReference type="InterPro" id="IPR048502">
    <property type="entry name" value="NamZ_N"/>
</dbReference>
<dbReference type="GO" id="GO:0033922">
    <property type="term" value="F:peptidoglycan beta-N-acetylmuramidase activity"/>
    <property type="evidence" value="ECO:0007669"/>
    <property type="project" value="InterPro"/>
</dbReference>
<dbReference type="Gene3D" id="3.90.1150.140">
    <property type="match status" value="1"/>
</dbReference>
<dbReference type="AlphaFoldDB" id="A0A165M1A9"/>
<evidence type="ECO:0000313" key="4">
    <source>
        <dbReference type="Proteomes" id="UP000076481"/>
    </source>
</evidence>